<name>A0A1Y6D9I9_9GAMM</name>
<dbReference type="Pfam" id="PF07589">
    <property type="entry name" value="PEP-CTERM"/>
    <property type="match status" value="1"/>
</dbReference>
<sequence>MSRIIPRAAALAAARASLLSAGLAAAPAAQAGVIGASWSNTSSGTLNGVAFSFTGGTGLTSANLSGSNYTGYALASSQQALYYADGSNWSITFASPVTDLLLYEASWRGGPTFTFNHAFTILTGNSSVSSTSTTLTTPGSFATYTNGILQFTGPITSLSITGVSNATGGLDALTFGVQQASVPEPSTLLLMGIGLAYGFRRRQAVAGT</sequence>
<organism evidence="3 4">
    <name type="scientific">Methylomagnum ishizawai</name>
    <dbReference type="NCBI Taxonomy" id="1760988"/>
    <lineage>
        <taxon>Bacteria</taxon>
        <taxon>Pseudomonadati</taxon>
        <taxon>Pseudomonadota</taxon>
        <taxon>Gammaproteobacteria</taxon>
        <taxon>Methylococcales</taxon>
        <taxon>Methylococcaceae</taxon>
        <taxon>Methylomagnum</taxon>
    </lineage>
</organism>
<dbReference type="EMBL" id="FXAM01000001">
    <property type="protein sequence ID" value="SMF97052.1"/>
    <property type="molecule type" value="Genomic_DNA"/>
</dbReference>
<proteinExistence type="predicted"/>
<evidence type="ECO:0000256" key="1">
    <source>
        <dbReference type="SAM" id="SignalP"/>
    </source>
</evidence>
<keyword evidence="1" id="KW-0732">Signal</keyword>
<dbReference type="InterPro" id="IPR013424">
    <property type="entry name" value="Ice-binding_C"/>
</dbReference>
<dbReference type="NCBIfam" id="TIGR02595">
    <property type="entry name" value="PEP_CTERM"/>
    <property type="match status" value="1"/>
</dbReference>
<feature type="chain" id="PRO_5013209787" evidence="1">
    <location>
        <begin position="32"/>
        <end position="208"/>
    </location>
</feature>
<gene>
    <name evidence="3" type="ORF">SAMN02949497_4468</name>
</gene>
<dbReference type="Proteomes" id="UP000192923">
    <property type="component" value="Unassembled WGS sequence"/>
</dbReference>
<accession>A0A1Y6D9I9</accession>
<evidence type="ECO:0000259" key="2">
    <source>
        <dbReference type="Pfam" id="PF07589"/>
    </source>
</evidence>
<feature type="signal peptide" evidence="1">
    <location>
        <begin position="1"/>
        <end position="31"/>
    </location>
</feature>
<reference evidence="3 4" key="1">
    <citation type="submission" date="2016-12" db="EMBL/GenBank/DDBJ databases">
        <authorList>
            <person name="Song W.-J."/>
            <person name="Kurnit D.M."/>
        </authorList>
    </citation>
    <scope>NUCLEOTIDE SEQUENCE [LARGE SCALE GENOMIC DNA]</scope>
    <source>
        <strain evidence="3 4">175</strain>
    </source>
</reference>
<keyword evidence="4" id="KW-1185">Reference proteome</keyword>
<protein>
    <submittedName>
        <fullName evidence="3">PEP-CTERM protein-sorting domain-containing protein</fullName>
    </submittedName>
</protein>
<dbReference type="AlphaFoldDB" id="A0A1Y6D9I9"/>
<dbReference type="STRING" id="1760988.SAMN02949497_4468"/>
<evidence type="ECO:0000313" key="4">
    <source>
        <dbReference type="Proteomes" id="UP000192923"/>
    </source>
</evidence>
<feature type="domain" description="Ice-binding protein C-terminal" evidence="2">
    <location>
        <begin position="181"/>
        <end position="202"/>
    </location>
</feature>
<evidence type="ECO:0000313" key="3">
    <source>
        <dbReference type="EMBL" id="SMF97052.1"/>
    </source>
</evidence>
<dbReference type="RefSeq" id="WP_176225338.1">
    <property type="nucleotide sequence ID" value="NZ_FXAM01000001.1"/>
</dbReference>